<protein>
    <submittedName>
        <fullName evidence="2">DUF1572 family protein</fullName>
    </submittedName>
</protein>
<sequence>MKNSFLQSSIKQFEYYKLLAERAIAQLNNEKLYWQPAPESNSIAVIMNHIAGNMLSRFTDFLTSDGEKPWRNRDNEFEAPAEGHEQLLQKWNDAWQCLINALSSLTEDDLEKIIFIRNDGHTVTEAINRQLAHYPYHVGQIVYIAKMLKDAEWQSLSIPKNKSADYNSRKFSNEKEKRHFTDDL</sequence>
<dbReference type="RefSeq" id="WP_377145584.1">
    <property type="nucleotide sequence ID" value="NZ_JBHTIA010000013.1"/>
</dbReference>
<dbReference type="InterPro" id="IPR034660">
    <property type="entry name" value="DinB/YfiT-like"/>
</dbReference>
<organism evidence="2 3">
    <name type="scientific">Mucilaginibacter lutimaris</name>
    <dbReference type="NCBI Taxonomy" id="931629"/>
    <lineage>
        <taxon>Bacteria</taxon>
        <taxon>Pseudomonadati</taxon>
        <taxon>Bacteroidota</taxon>
        <taxon>Sphingobacteriia</taxon>
        <taxon>Sphingobacteriales</taxon>
        <taxon>Sphingobacteriaceae</taxon>
        <taxon>Mucilaginibacter</taxon>
    </lineage>
</organism>
<feature type="region of interest" description="Disordered" evidence="1">
    <location>
        <begin position="163"/>
        <end position="184"/>
    </location>
</feature>
<keyword evidence="3" id="KW-1185">Reference proteome</keyword>
<evidence type="ECO:0000313" key="2">
    <source>
        <dbReference type="EMBL" id="MFD0767100.1"/>
    </source>
</evidence>
<dbReference type="Proteomes" id="UP001597073">
    <property type="component" value="Unassembled WGS sequence"/>
</dbReference>
<dbReference type="Gene3D" id="1.20.120.450">
    <property type="entry name" value="dinb family like domain"/>
    <property type="match status" value="1"/>
</dbReference>
<dbReference type="InterPro" id="IPR011466">
    <property type="entry name" value="DUF1572"/>
</dbReference>
<dbReference type="EMBL" id="JBHTIA010000013">
    <property type="protein sequence ID" value="MFD0767100.1"/>
    <property type="molecule type" value="Genomic_DNA"/>
</dbReference>
<dbReference type="SUPFAM" id="SSF109854">
    <property type="entry name" value="DinB/YfiT-like putative metalloenzymes"/>
    <property type="match status" value="1"/>
</dbReference>
<comment type="caution">
    <text evidence="2">The sequence shown here is derived from an EMBL/GenBank/DDBJ whole genome shotgun (WGS) entry which is preliminary data.</text>
</comment>
<evidence type="ECO:0000313" key="3">
    <source>
        <dbReference type="Proteomes" id="UP001597073"/>
    </source>
</evidence>
<dbReference type="Pfam" id="PF07609">
    <property type="entry name" value="DUF1572"/>
    <property type="match status" value="1"/>
</dbReference>
<feature type="compositionally biased region" description="Basic and acidic residues" evidence="1">
    <location>
        <begin position="167"/>
        <end position="184"/>
    </location>
</feature>
<reference evidence="3" key="1">
    <citation type="journal article" date="2019" name="Int. J. Syst. Evol. Microbiol.">
        <title>The Global Catalogue of Microorganisms (GCM) 10K type strain sequencing project: providing services to taxonomists for standard genome sequencing and annotation.</title>
        <authorList>
            <consortium name="The Broad Institute Genomics Platform"/>
            <consortium name="The Broad Institute Genome Sequencing Center for Infectious Disease"/>
            <person name="Wu L."/>
            <person name="Ma J."/>
        </authorList>
    </citation>
    <scope>NUCLEOTIDE SEQUENCE [LARGE SCALE GENOMIC DNA]</scope>
    <source>
        <strain evidence="3">CCUG 60742</strain>
    </source>
</reference>
<name>A0ABW2ZLN3_9SPHI</name>
<proteinExistence type="predicted"/>
<accession>A0ABW2ZLN3</accession>
<gene>
    <name evidence="2" type="ORF">ACFQZI_19740</name>
</gene>
<evidence type="ECO:0000256" key="1">
    <source>
        <dbReference type="SAM" id="MobiDB-lite"/>
    </source>
</evidence>